<gene>
    <name evidence="1" type="ORF">pdam_00003910</name>
</gene>
<sequence length="79" mass="9782">MKQRLLFYNALIRYFLHYVNTIWTSCDKKNLGRVSMHRKKEQQRQFPTLMTRRLWPHFYKESKVVKCFVAYKRIKGEVP</sequence>
<dbReference type="EMBL" id="RCHS01002172">
    <property type="protein sequence ID" value="RMX49117.1"/>
    <property type="molecule type" value="Genomic_DNA"/>
</dbReference>
<keyword evidence="2" id="KW-1185">Reference proteome</keyword>
<dbReference type="PROSITE" id="PS51257">
    <property type="entry name" value="PROKAR_LIPOPROTEIN"/>
    <property type="match status" value="1"/>
</dbReference>
<comment type="caution">
    <text evidence="1">The sequence shown here is derived from an EMBL/GenBank/DDBJ whole genome shotgun (WGS) entry which is preliminary data.</text>
</comment>
<evidence type="ECO:0000313" key="1">
    <source>
        <dbReference type="EMBL" id="RMX49117.1"/>
    </source>
</evidence>
<proteinExistence type="predicted"/>
<name>A0A3M6U682_POCDA</name>
<protein>
    <submittedName>
        <fullName evidence="1">Uncharacterized protein</fullName>
    </submittedName>
</protein>
<organism evidence="1 2">
    <name type="scientific">Pocillopora damicornis</name>
    <name type="common">Cauliflower coral</name>
    <name type="synonym">Millepora damicornis</name>
    <dbReference type="NCBI Taxonomy" id="46731"/>
    <lineage>
        <taxon>Eukaryota</taxon>
        <taxon>Metazoa</taxon>
        <taxon>Cnidaria</taxon>
        <taxon>Anthozoa</taxon>
        <taxon>Hexacorallia</taxon>
        <taxon>Scleractinia</taxon>
        <taxon>Astrocoeniina</taxon>
        <taxon>Pocilloporidae</taxon>
        <taxon>Pocillopora</taxon>
    </lineage>
</organism>
<reference evidence="1 2" key="1">
    <citation type="journal article" date="2018" name="Sci. Rep.">
        <title>Comparative analysis of the Pocillopora damicornis genome highlights role of immune system in coral evolution.</title>
        <authorList>
            <person name="Cunning R."/>
            <person name="Bay R.A."/>
            <person name="Gillette P."/>
            <person name="Baker A.C."/>
            <person name="Traylor-Knowles N."/>
        </authorList>
    </citation>
    <scope>NUCLEOTIDE SEQUENCE [LARGE SCALE GENOMIC DNA]</scope>
    <source>
        <strain evidence="1">RSMAS</strain>
        <tissue evidence="1">Whole animal</tissue>
    </source>
</reference>
<dbReference type="AlphaFoldDB" id="A0A3M6U682"/>
<accession>A0A3M6U682</accession>
<evidence type="ECO:0000313" key="2">
    <source>
        <dbReference type="Proteomes" id="UP000275408"/>
    </source>
</evidence>
<dbReference type="Proteomes" id="UP000275408">
    <property type="component" value="Unassembled WGS sequence"/>
</dbReference>